<dbReference type="InterPro" id="IPR008775">
    <property type="entry name" value="Phytyl_CoA_dOase-like"/>
</dbReference>
<dbReference type="GO" id="GO:0016706">
    <property type="term" value="F:2-oxoglutarate-dependent dioxygenase activity"/>
    <property type="evidence" value="ECO:0007669"/>
    <property type="project" value="UniProtKB-ARBA"/>
</dbReference>
<sequence>MTTTREFVLTDHELALLPTDEDVAFFAEHGWYLSGKLFSDDEVDELAVATERYYAGERDRALPVRPPRLACWTPEHGDVQRHNDYVHYESDAIASVLLKPLIGAVAARLARAASIRVFQSTLIYKPPNPDEPSNIVPWHFDKHYWASSTSDDMLTAFIPFHDCDEEQGTIVMVDGSNTWAEIGFEDSANKHFAERDRSRLEEMLARNAAHNDAAVERIPMVIPKGHMSFHHCRTYHGSGPNRSDRPRRAISLHLQDGDNAYREFALSDGTLATYNHDPLVRRTPEGTPDYADPEYCPTLWHTPTTDGGGATHVQI</sequence>
<dbReference type="PANTHER" id="PTHR20883:SF48">
    <property type="entry name" value="ECTOINE DIOXYGENASE"/>
    <property type="match status" value="1"/>
</dbReference>
<gene>
    <name evidence="1" type="ORF">CLV71_10756</name>
</gene>
<dbReference type="Gene3D" id="2.60.120.620">
    <property type="entry name" value="q2cbj1_9rhob like domain"/>
    <property type="match status" value="1"/>
</dbReference>
<name>A0A4R7VKE4_9PSEU</name>
<evidence type="ECO:0000313" key="1">
    <source>
        <dbReference type="EMBL" id="TDV49717.1"/>
    </source>
</evidence>
<dbReference type="AlphaFoldDB" id="A0A4R7VKE4"/>
<dbReference type="Pfam" id="PF05721">
    <property type="entry name" value="PhyH"/>
    <property type="match status" value="1"/>
</dbReference>
<organism evidence="1 2">
    <name type="scientific">Actinophytocola oryzae</name>
    <dbReference type="NCBI Taxonomy" id="502181"/>
    <lineage>
        <taxon>Bacteria</taxon>
        <taxon>Bacillati</taxon>
        <taxon>Actinomycetota</taxon>
        <taxon>Actinomycetes</taxon>
        <taxon>Pseudonocardiales</taxon>
        <taxon>Pseudonocardiaceae</taxon>
    </lineage>
</organism>
<keyword evidence="1" id="KW-0223">Dioxygenase</keyword>
<reference evidence="1 2" key="1">
    <citation type="submission" date="2019-03" db="EMBL/GenBank/DDBJ databases">
        <title>Genomic Encyclopedia of Archaeal and Bacterial Type Strains, Phase II (KMG-II): from individual species to whole genera.</title>
        <authorList>
            <person name="Goeker M."/>
        </authorList>
    </citation>
    <scope>NUCLEOTIDE SEQUENCE [LARGE SCALE GENOMIC DNA]</scope>
    <source>
        <strain evidence="1 2">DSM 45499</strain>
    </source>
</reference>
<dbReference type="Proteomes" id="UP000294927">
    <property type="component" value="Unassembled WGS sequence"/>
</dbReference>
<dbReference type="PANTHER" id="PTHR20883">
    <property type="entry name" value="PHYTANOYL-COA DIOXYGENASE DOMAIN CONTAINING 1"/>
    <property type="match status" value="1"/>
</dbReference>
<comment type="caution">
    <text evidence="1">The sequence shown here is derived from an EMBL/GenBank/DDBJ whole genome shotgun (WGS) entry which is preliminary data.</text>
</comment>
<keyword evidence="1" id="KW-0560">Oxidoreductase</keyword>
<protein>
    <submittedName>
        <fullName evidence="1">Ectoine hydroxylase-related dioxygenase (Phytanoyl-CoA dioxygenase family)</fullName>
    </submittedName>
</protein>
<evidence type="ECO:0000313" key="2">
    <source>
        <dbReference type="Proteomes" id="UP000294927"/>
    </source>
</evidence>
<keyword evidence="2" id="KW-1185">Reference proteome</keyword>
<dbReference type="SUPFAM" id="SSF51197">
    <property type="entry name" value="Clavaminate synthase-like"/>
    <property type="match status" value="1"/>
</dbReference>
<proteinExistence type="predicted"/>
<dbReference type="OrthoDB" id="9814777at2"/>
<dbReference type="EMBL" id="SOCP01000007">
    <property type="protein sequence ID" value="TDV49717.1"/>
    <property type="molecule type" value="Genomic_DNA"/>
</dbReference>
<dbReference type="GO" id="GO:0005506">
    <property type="term" value="F:iron ion binding"/>
    <property type="evidence" value="ECO:0007669"/>
    <property type="project" value="UniProtKB-ARBA"/>
</dbReference>
<accession>A0A4R7VKE4</accession>
<dbReference type="RefSeq" id="WP_133904425.1">
    <property type="nucleotide sequence ID" value="NZ_SOCP01000007.1"/>
</dbReference>